<keyword evidence="2" id="KW-1185">Reference proteome</keyword>
<proteinExistence type="predicted"/>
<dbReference type="Proteomes" id="UP000245207">
    <property type="component" value="Unassembled WGS sequence"/>
</dbReference>
<evidence type="ECO:0000313" key="1">
    <source>
        <dbReference type="EMBL" id="PWA77844.1"/>
    </source>
</evidence>
<accession>A0A2U1NWH4</accession>
<evidence type="ECO:0000313" key="2">
    <source>
        <dbReference type="Proteomes" id="UP000245207"/>
    </source>
</evidence>
<comment type="caution">
    <text evidence="1">The sequence shown here is derived from an EMBL/GenBank/DDBJ whole genome shotgun (WGS) entry which is preliminary data.</text>
</comment>
<organism evidence="1 2">
    <name type="scientific">Artemisia annua</name>
    <name type="common">Sweet wormwood</name>
    <dbReference type="NCBI Taxonomy" id="35608"/>
    <lineage>
        <taxon>Eukaryota</taxon>
        <taxon>Viridiplantae</taxon>
        <taxon>Streptophyta</taxon>
        <taxon>Embryophyta</taxon>
        <taxon>Tracheophyta</taxon>
        <taxon>Spermatophyta</taxon>
        <taxon>Magnoliopsida</taxon>
        <taxon>eudicotyledons</taxon>
        <taxon>Gunneridae</taxon>
        <taxon>Pentapetalae</taxon>
        <taxon>asterids</taxon>
        <taxon>campanulids</taxon>
        <taxon>Asterales</taxon>
        <taxon>Asteraceae</taxon>
        <taxon>Asteroideae</taxon>
        <taxon>Anthemideae</taxon>
        <taxon>Artemisiinae</taxon>
        <taxon>Artemisia</taxon>
    </lineage>
</organism>
<sequence>MVNMDTLSGDLFYDILRRLDGATLATASCACASFNAISKEERLWEDICSSTWPSTKRDDVKSLILSTGGFKKFYADCFPLIVNKDVPEFKWRDNPEYPEEWTEAEYYGDYDELEKVSPSDFVSIVDIQYKEKTICSKVIWGIPNANAYNGWFSDCPFRIDLFSYSRDDDHAGEVTLSVSDGLPPVTSIEGERKEGKLWQELRDGIRLSWIIVNTKAKQAANLSSWCALDGQRHWPTNQDFLLHFGTIVPAKDILPCQLIKCIITMKFRVTHVEGSGTHTTLNLTELCMQLGDMEGAHVNGRNSLFVLKEALRCDRSKDYGLLIESCRLYSKVQSQIKEEKVLYENREKFGPDGQVGRHSQSHLSGEVTLSVSDGLPPVTSIEGERKEGKLWQELRDGIRLSWIIVNTKAKQAANLSSWCALDGQRHWPTNQDFLLHFGTIVPAKDILPCQLIKCIITMKFRVTHVEGSGTHTTLNLTELCMQLGDMEGAHVNGRNSLFVLKEALRCDRSKDYGLLIESCRLYSKVQSQIKEEKVRYENREKSGPDGRVGRHSQLRLSGNSFQFLHS</sequence>
<protein>
    <submittedName>
        <fullName evidence="1">F-box domain, cyclin-like protein</fullName>
    </submittedName>
</protein>
<reference evidence="1 2" key="1">
    <citation type="journal article" date="2018" name="Mol. Plant">
        <title>The genome of Artemisia annua provides insight into the evolution of Asteraceae family and artemisinin biosynthesis.</title>
        <authorList>
            <person name="Shen Q."/>
            <person name="Zhang L."/>
            <person name="Liao Z."/>
            <person name="Wang S."/>
            <person name="Yan T."/>
            <person name="Shi P."/>
            <person name="Liu M."/>
            <person name="Fu X."/>
            <person name="Pan Q."/>
            <person name="Wang Y."/>
            <person name="Lv Z."/>
            <person name="Lu X."/>
            <person name="Zhang F."/>
            <person name="Jiang W."/>
            <person name="Ma Y."/>
            <person name="Chen M."/>
            <person name="Hao X."/>
            <person name="Li L."/>
            <person name="Tang Y."/>
            <person name="Lv G."/>
            <person name="Zhou Y."/>
            <person name="Sun X."/>
            <person name="Brodelius P.E."/>
            <person name="Rose J.K.C."/>
            <person name="Tang K."/>
        </authorList>
    </citation>
    <scope>NUCLEOTIDE SEQUENCE [LARGE SCALE GENOMIC DNA]</scope>
    <source>
        <strain evidence="2">cv. Huhao1</strain>
        <tissue evidence="1">Leaf</tissue>
    </source>
</reference>
<dbReference type="InterPro" id="IPR036047">
    <property type="entry name" value="F-box-like_dom_sf"/>
</dbReference>
<dbReference type="OrthoDB" id="1907273at2759"/>
<name>A0A2U1NWH4_ARTAN</name>
<dbReference type="PANTHER" id="PTHR33736:SF12">
    <property type="entry name" value="F-BOX DOMAIN-CONTAINING PROTEIN"/>
    <property type="match status" value="1"/>
</dbReference>
<dbReference type="SUPFAM" id="SSF81383">
    <property type="entry name" value="F-box domain"/>
    <property type="match status" value="1"/>
</dbReference>
<gene>
    <name evidence="1" type="ORF">CTI12_AA218050</name>
</gene>
<dbReference type="InterPro" id="IPR045283">
    <property type="entry name" value="AT3G44326-like"/>
</dbReference>
<dbReference type="EMBL" id="PKPP01002067">
    <property type="protein sequence ID" value="PWA77844.1"/>
    <property type="molecule type" value="Genomic_DNA"/>
</dbReference>
<dbReference type="AlphaFoldDB" id="A0A2U1NWH4"/>
<dbReference type="Gene3D" id="1.20.1280.50">
    <property type="match status" value="1"/>
</dbReference>
<dbReference type="PANTHER" id="PTHR33736">
    <property type="entry name" value="F-BOX PROTEIN-RELATED"/>
    <property type="match status" value="1"/>
</dbReference>